<dbReference type="PANTHER" id="PTHR19857">
    <property type="entry name" value="MITOCHONDRIAL DIVISION PROTEIN 1-RELATED"/>
    <property type="match status" value="1"/>
</dbReference>
<comment type="caution">
    <text evidence="4">The sequence shown here is derived from an EMBL/GenBank/DDBJ whole genome shotgun (WGS) entry which is preliminary data.</text>
</comment>
<keyword evidence="5" id="KW-1185">Reference proteome</keyword>
<reference evidence="4 5" key="1">
    <citation type="submission" date="2024-04" db="EMBL/GenBank/DDBJ databases">
        <authorList>
            <person name="Rising A."/>
            <person name="Reimegard J."/>
            <person name="Sonavane S."/>
            <person name="Akerstrom W."/>
            <person name="Nylinder S."/>
            <person name="Hedman E."/>
            <person name="Kallberg Y."/>
        </authorList>
    </citation>
    <scope>NUCLEOTIDE SEQUENCE [LARGE SCALE GENOMIC DNA]</scope>
</reference>
<dbReference type="PANTHER" id="PTHR19857:SF8">
    <property type="entry name" value="ANGIO-ASSOCIATED MIGRATORY CELL PROTEIN"/>
    <property type="match status" value="1"/>
</dbReference>
<dbReference type="InterPro" id="IPR051179">
    <property type="entry name" value="WD_repeat_multifunction"/>
</dbReference>
<evidence type="ECO:0000313" key="5">
    <source>
        <dbReference type="Proteomes" id="UP001497382"/>
    </source>
</evidence>
<dbReference type="SUPFAM" id="SSF50978">
    <property type="entry name" value="WD40 repeat-like"/>
    <property type="match status" value="1"/>
</dbReference>
<keyword evidence="2" id="KW-0677">Repeat</keyword>
<dbReference type="EMBL" id="CAXIEN010000044">
    <property type="protein sequence ID" value="CAL1269842.1"/>
    <property type="molecule type" value="Genomic_DNA"/>
</dbReference>
<dbReference type="AlphaFoldDB" id="A0AAV1ZEG4"/>
<dbReference type="CDD" id="cd00200">
    <property type="entry name" value="WD40"/>
    <property type="match status" value="1"/>
</dbReference>
<evidence type="ECO:0000256" key="3">
    <source>
        <dbReference type="PROSITE-ProRule" id="PRU00221"/>
    </source>
</evidence>
<accession>A0AAV1ZEG4</accession>
<proteinExistence type="predicted"/>
<dbReference type="SMART" id="SM00320">
    <property type="entry name" value="WD40"/>
    <property type="match status" value="6"/>
</dbReference>
<dbReference type="PROSITE" id="PS00678">
    <property type="entry name" value="WD_REPEATS_1"/>
    <property type="match status" value="2"/>
</dbReference>
<sequence>MPCNTPPPPTMDDEEDQMEVPEMEDDIIIIEDTDDAVNTFVFHSDPVFCCNFDKVGIMAVTGGQDDRAIVWDTNTDQQAKFIVTGHRDSVIAADFNHDSSLVASADMDGMIQVWNVSSGSHEWDFETTEITWMAWHPTTNLLFAGTIDGNCWKWSVPDGVTCEVFPTHGVASSCGRLLENGSKCVVGYQDGSVKLWDANNSSLIGTLHDHKQGVLCLASSPDGTLIASGAEDGTVKLIKSSNFKVLHSWNVAEETGIESIGFFRSHPLIAVGTSQGDLNIYDLSTYTLRASTNLGDSIVKLVCSDSSPYVYIACGSNVECYDGRSCEVLNKWFCHDDRILDLAFSPNVGMATTHGITYCTGKVVCSLKVQKGYWREFLLYLKEKDCCNLQGNKYTLLEHTIEAKTKRQYFSLLCNSLLPHSWLRQFSPACSGHGEK</sequence>
<dbReference type="InterPro" id="IPR036322">
    <property type="entry name" value="WD40_repeat_dom_sf"/>
</dbReference>
<keyword evidence="1 3" id="KW-0853">WD repeat</keyword>
<feature type="repeat" description="WD" evidence="3">
    <location>
        <begin position="207"/>
        <end position="248"/>
    </location>
</feature>
<dbReference type="InterPro" id="IPR019775">
    <property type="entry name" value="WD40_repeat_CS"/>
</dbReference>
<evidence type="ECO:0008006" key="6">
    <source>
        <dbReference type="Google" id="ProtNLM"/>
    </source>
</evidence>
<dbReference type="Pfam" id="PF00400">
    <property type="entry name" value="WD40"/>
    <property type="match status" value="5"/>
</dbReference>
<evidence type="ECO:0000256" key="2">
    <source>
        <dbReference type="ARBA" id="ARBA00022737"/>
    </source>
</evidence>
<dbReference type="InterPro" id="IPR015943">
    <property type="entry name" value="WD40/YVTN_repeat-like_dom_sf"/>
</dbReference>
<dbReference type="Gene3D" id="2.130.10.10">
    <property type="entry name" value="YVTN repeat-like/Quinoprotein amine dehydrogenase"/>
    <property type="match status" value="1"/>
</dbReference>
<name>A0AAV1ZEG4_9ARAC</name>
<feature type="repeat" description="WD" evidence="3">
    <location>
        <begin position="83"/>
        <end position="124"/>
    </location>
</feature>
<dbReference type="InterPro" id="IPR001680">
    <property type="entry name" value="WD40_rpt"/>
</dbReference>
<dbReference type="PROSITE" id="PS50294">
    <property type="entry name" value="WD_REPEATS_REGION"/>
    <property type="match status" value="2"/>
</dbReference>
<dbReference type="Proteomes" id="UP001497382">
    <property type="component" value="Unassembled WGS sequence"/>
</dbReference>
<protein>
    <recommendedName>
        <fullName evidence="6">Angio-associated migratory cell protein</fullName>
    </recommendedName>
</protein>
<evidence type="ECO:0000313" key="4">
    <source>
        <dbReference type="EMBL" id="CAL1269842.1"/>
    </source>
</evidence>
<gene>
    <name evidence="4" type="ORF">LARSCL_LOCUS4967</name>
</gene>
<evidence type="ECO:0000256" key="1">
    <source>
        <dbReference type="ARBA" id="ARBA00022574"/>
    </source>
</evidence>
<feature type="repeat" description="WD" evidence="3">
    <location>
        <begin position="40"/>
        <end position="81"/>
    </location>
</feature>
<dbReference type="PROSITE" id="PS50082">
    <property type="entry name" value="WD_REPEATS_2"/>
    <property type="match status" value="3"/>
</dbReference>
<organism evidence="4 5">
    <name type="scientific">Larinioides sclopetarius</name>
    <dbReference type="NCBI Taxonomy" id="280406"/>
    <lineage>
        <taxon>Eukaryota</taxon>
        <taxon>Metazoa</taxon>
        <taxon>Ecdysozoa</taxon>
        <taxon>Arthropoda</taxon>
        <taxon>Chelicerata</taxon>
        <taxon>Arachnida</taxon>
        <taxon>Araneae</taxon>
        <taxon>Araneomorphae</taxon>
        <taxon>Entelegynae</taxon>
        <taxon>Araneoidea</taxon>
        <taxon>Araneidae</taxon>
        <taxon>Larinioides</taxon>
    </lineage>
</organism>